<dbReference type="RefSeq" id="WP_307222482.1">
    <property type="nucleotide sequence ID" value="NZ_JAUSUE010000001.1"/>
</dbReference>
<evidence type="ECO:0000313" key="3">
    <source>
        <dbReference type="Proteomes" id="UP001239167"/>
    </source>
</evidence>
<keyword evidence="3" id="KW-1185">Reference proteome</keyword>
<dbReference type="PANTHER" id="PTHR31446:SF39">
    <property type="entry name" value="ACID PHOSPHATASE_VANADIUM-DEPENDENT HALOPEROXIDASE-RELATED PROTEIN"/>
    <property type="match status" value="1"/>
</dbReference>
<feature type="transmembrane region" description="Helical" evidence="1">
    <location>
        <begin position="54"/>
        <end position="72"/>
    </location>
</feature>
<dbReference type="Proteomes" id="UP001239167">
    <property type="component" value="Unassembled WGS sequence"/>
</dbReference>
<dbReference type="EMBL" id="JAUSUE010000001">
    <property type="protein sequence ID" value="MDQ0202592.1"/>
    <property type="molecule type" value="Genomic_DNA"/>
</dbReference>
<feature type="transmembrane region" description="Helical" evidence="1">
    <location>
        <begin position="28"/>
        <end position="48"/>
    </location>
</feature>
<reference evidence="2 3" key="1">
    <citation type="submission" date="2023-07" db="EMBL/GenBank/DDBJ databases">
        <title>Genomic Encyclopedia of Type Strains, Phase IV (KMG-IV): sequencing the most valuable type-strain genomes for metagenomic binning, comparative biology and taxonomic classification.</title>
        <authorList>
            <person name="Goeker M."/>
        </authorList>
    </citation>
    <scope>NUCLEOTIDE SEQUENCE [LARGE SCALE GENOMIC DNA]</scope>
    <source>
        <strain evidence="2 3">DSM 16980</strain>
    </source>
</reference>
<dbReference type="InterPro" id="IPR003832">
    <property type="entry name" value="DUF212"/>
</dbReference>
<evidence type="ECO:0000313" key="2">
    <source>
        <dbReference type="EMBL" id="MDQ0202592.1"/>
    </source>
</evidence>
<sequence length="131" mass="14319">MPFLAWFVSGTCKFCINYLQFGKKARTLVGYGGFPSTHTTIISSVVFLCGFNEGFDTSLFSLGLGVLLVLIIDAHDLRRKVGQQAKILNSLQKINEIKTNILLREKMGHSWLEIIGGILLGAGLAFIISGV</sequence>
<dbReference type="PANTHER" id="PTHR31446">
    <property type="entry name" value="ACID PHOSPHATASE/VANADIUM-DEPENDENT HALOPEROXIDASE-RELATED PROTEIN"/>
    <property type="match status" value="1"/>
</dbReference>
<comment type="caution">
    <text evidence="2">The sequence shown here is derived from an EMBL/GenBank/DDBJ whole genome shotgun (WGS) entry which is preliminary data.</text>
</comment>
<name>A0ABT9Y444_9FIRM</name>
<feature type="transmembrane region" description="Helical" evidence="1">
    <location>
        <begin position="111"/>
        <end position="129"/>
    </location>
</feature>
<proteinExistence type="predicted"/>
<keyword evidence="1" id="KW-0472">Membrane</keyword>
<keyword evidence="1" id="KW-0812">Transmembrane</keyword>
<accession>A0ABT9Y444</accession>
<organism evidence="2 3">
    <name type="scientific">Pectinatus haikarae</name>
    <dbReference type="NCBI Taxonomy" id="349096"/>
    <lineage>
        <taxon>Bacteria</taxon>
        <taxon>Bacillati</taxon>
        <taxon>Bacillota</taxon>
        <taxon>Negativicutes</taxon>
        <taxon>Selenomonadales</taxon>
        <taxon>Selenomonadaceae</taxon>
        <taxon>Pectinatus</taxon>
    </lineage>
</organism>
<keyword evidence="1" id="KW-1133">Transmembrane helix</keyword>
<evidence type="ECO:0000256" key="1">
    <source>
        <dbReference type="SAM" id="Phobius"/>
    </source>
</evidence>
<dbReference type="Pfam" id="PF02681">
    <property type="entry name" value="DUF212"/>
    <property type="match status" value="1"/>
</dbReference>
<protein>
    <submittedName>
        <fullName evidence="2">Acid phosphatase family membrane protein YuiD</fullName>
    </submittedName>
</protein>
<gene>
    <name evidence="2" type="ORF">J2S01_000277</name>
</gene>